<feature type="compositionally biased region" description="Acidic residues" evidence="1">
    <location>
        <begin position="224"/>
        <end position="233"/>
    </location>
</feature>
<feature type="compositionally biased region" description="Polar residues" evidence="1">
    <location>
        <begin position="25"/>
        <end position="36"/>
    </location>
</feature>
<sequence length="233" mass="24398">MTFASSFVTRSALVAVRSPAVGASGRQTVSSSTQRSARMLQAAPRRSISSAPSVSDPKITSKLPQGNDAIWAISSVVVFGSMFFYLTSPPKHGSHGSHGDHKQSSSAKPAVSPEEAEESDGESDVDFVVVDEPQLHVQTAGGDALKERQTDDHGKQASANNKSAPLPNRGETFAQGIAASKDGNHISDPKAVVAKAHEEKKEKYGSADGGKNVAGNASKKPSSDDGEEEKEDK</sequence>
<protein>
    <submittedName>
        <fullName evidence="2">Uncharacterized protein</fullName>
    </submittedName>
</protein>
<evidence type="ECO:0000256" key="1">
    <source>
        <dbReference type="SAM" id="MobiDB-lite"/>
    </source>
</evidence>
<evidence type="ECO:0000313" key="3">
    <source>
        <dbReference type="Proteomes" id="UP000077521"/>
    </source>
</evidence>
<feature type="compositionally biased region" description="Basic and acidic residues" evidence="1">
    <location>
        <begin position="144"/>
        <end position="155"/>
    </location>
</feature>
<comment type="caution">
    <text evidence="2">The sequence shown here is derived from an EMBL/GenBank/DDBJ whole genome shotgun (WGS) entry which is preliminary data.</text>
</comment>
<evidence type="ECO:0000313" key="2">
    <source>
        <dbReference type="EMBL" id="KAE8237915.1"/>
    </source>
</evidence>
<gene>
    <name evidence="2" type="ORF">A4X13_0g8587</name>
</gene>
<proteinExistence type="predicted"/>
<keyword evidence="3" id="KW-1185">Reference proteome</keyword>
<dbReference type="AlphaFoldDB" id="A0A177TML4"/>
<feature type="compositionally biased region" description="Basic and acidic residues" evidence="1">
    <location>
        <begin position="195"/>
        <end position="205"/>
    </location>
</feature>
<feature type="region of interest" description="Disordered" evidence="1">
    <location>
        <begin position="90"/>
        <end position="233"/>
    </location>
</feature>
<dbReference type="Proteomes" id="UP000077521">
    <property type="component" value="Unassembled WGS sequence"/>
</dbReference>
<name>A0A177TML4_9BASI</name>
<organism evidence="2 3">
    <name type="scientific">Tilletia indica</name>
    <dbReference type="NCBI Taxonomy" id="43049"/>
    <lineage>
        <taxon>Eukaryota</taxon>
        <taxon>Fungi</taxon>
        <taxon>Dikarya</taxon>
        <taxon>Basidiomycota</taxon>
        <taxon>Ustilaginomycotina</taxon>
        <taxon>Exobasidiomycetes</taxon>
        <taxon>Tilletiales</taxon>
        <taxon>Tilletiaceae</taxon>
        <taxon>Tilletia</taxon>
    </lineage>
</organism>
<accession>A0A177TML4</accession>
<feature type="compositionally biased region" description="Acidic residues" evidence="1">
    <location>
        <begin position="114"/>
        <end position="125"/>
    </location>
</feature>
<dbReference type="EMBL" id="LWDF02001588">
    <property type="protein sequence ID" value="KAE8237915.1"/>
    <property type="molecule type" value="Genomic_DNA"/>
</dbReference>
<reference evidence="2" key="1">
    <citation type="submission" date="2016-04" db="EMBL/GenBank/DDBJ databases">
        <authorList>
            <person name="Nguyen H.D."/>
            <person name="Samba Siva P."/>
            <person name="Cullis J."/>
            <person name="Levesque C.A."/>
            <person name="Hambleton S."/>
        </authorList>
    </citation>
    <scope>NUCLEOTIDE SEQUENCE</scope>
    <source>
        <strain evidence="2">DAOMC 236416</strain>
    </source>
</reference>
<reference evidence="2" key="2">
    <citation type="journal article" date="2019" name="IMA Fungus">
        <title>Genome sequencing and comparison of five Tilletia species to identify candidate genes for the detection of regulated species infecting wheat.</title>
        <authorList>
            <person name="Nguyen H.D.T."/>
            <person name="Sultana T."/>
            <person name="Kesanakurti P."/>
            <person name="Hambleton S."/>
        </authorList>
    </citation>
    <scope>NUCLEOTIDE SEQUENCE</scope>
    <source>
        <strain evidence="2">DAOMC 236416</strain>
    </source>
</reference>
<feature type="compositionally biased region" description="Low complexity" evidence="1">
    <location>
        <begin position="42"/>
        <end position="57"/>
    </location>
</feature>
<feature type="region of interest" description="Disordered" evidence="1">
    <location>
        <begin position="19"/>
        <end position="62"/>
    </location>
</feature>